<dbReference type="VEuPathDB" id="FungiDB:DEHA2E23694g"/>
<proteinExistence type="predicted"/>
<dbReference type="OMA" id="NCIITIA"/>
<accession>Q6BN90</accession>
<reference evidence="1 2" key="1">
    <citation type="journal article" date="2004" name="Nature">
        <title>Genome evolution in yeasts.</title>
        <authorList>
            <consortium name="Genolevures"/>
            <person name="Dujon B."/>
            <person name="Sherman D."/>
            <person name="Fischer G."/>
            <person name="Durrens P."/>
            <person name="Casaregola S."/>
            <person name="Lafontaine I."/>
            <person name="de Montigny J."/>
            <person name="Marck C."/>
            <person name="Neuveglise C."/>
            <person name="Talla E."/>
            <person name="Goffard N."/>
            <person name="Frangeul L."/>
            <person name="Aigle M."/>
            <person name="Anthouard V."/>
            <person name="Babour A."/>
            <person name="Barbe V."/>
            <person name="Barnay S."/>
            <person name="Blanchin S."/>
            <person name="Beckerich J.M."/>
            <person name="Beyne E."/>
            <person name="Bleykasten C."/>
            <person name="Boisrame A."/>
            <person name="Boyer J."/>
            <person name="Cattolico L."/>
            <person name="Confanioleri F."/>
            <person name="de Daruvar A."/>
            <person name="Despons L."/>
            <person name="Fabre E."/>
            <person name="Fairhead C."/>
            <person name="Ferry-Dumazet H."/>
            <person name="Groppi A."/>
            <person name="Hantraye F."/>
            <person name="Hennequin C."/>
            <person name="Jauniaux N."/>
            <person name="Joyet P."/>
            <person name="Kachouri R."/>
            <person name="Kerrest A."/>
            <person name="Koszul R."/>
            <person name="Lemaire M."/>
            <person name="Lesur I."/>
            <person name="Ma L."/>
            <person name="Muller H."/>
            <person name="Nicaud J.M."/>
            <person name="Nikolski M."/>
            <person name="Oztas S."/>
            <person name="Ozier-Kalogeropoulos O."/>
            <person name="Pellenz S."/>
            <person name="Potier S."/>
            <person name="Richard G.F."/>
            <person name="Straub M.L."/>
            <person name="Suleau A."/>
            <person name="Swennene D."/>
            <person name="Tekaia F."/>
            <person name="Wesolowski-Louvel M."/>
            <person name="Westhof E."/>
            <person name="Wirth B."/>
            <person name="Zeniou-Meyer M."/>
            <person name="Zivanovic I."/>
            <person name="Bolotin-Fukuhara M."/>
            <person name="Thierry A."/>
            <person name="Bouchier C."/>
            <person name="Caudron B."/>
            <person name="Scarpelli C."/>
            <person name="Gaillardin C."/>
            <person name="Weissenbach J."/>
            <person name="Wincker P."/>
            <person name="Souciet J.L."/>
        </authorList>
    </citation>
    <scope>NUCLEOTIDE SEQUENCE [LARGE SCALE GENOMIC DNA]</scope>
    <source>
        <strain evidence="2">ATCC 36239 / CBS 767 / BCRC 21394 / JCM 1990 / NBRC 0083 / IGC 2968</strain>
    </source>
</reference>
<dbReference type="Proteomes" id="UP000000599">
    <property type="component" value="Chromosome E"/>
</dbReference>
<name>Q6BN90_DEBHA</name>
<sequence length="329" mass="37536">MSSNCIITIAPGRQQDENIVHKRIEKIFKSNPILHDVSVIIDSKSLPSDIAMLAGNIQKFELDEFKKLPELIQEVSACNSDDFVIIEAIPMHQVWDNTDLDIVDSIQFSSVTRQIKLKLNKSTFQSAPNVFESQKGISIKKIMESKKGHGALNHVSYSYLITSSTSEEDISYEMHHLIKFVFGYSAVKVHTNNNNNISFLQDESKAVGGLTKKPSKLNVRCYPDLNDVDFHEQSQTIYEYLNLLHINSSQLTETIDDYISSYQIPEFIKRSTEELKPDQEVYKHTFDEVDFSTFDSLMKSHCLSISAYSKDSHIMILNIPDALVLWECQ</sequence>
<dbReference type="InParanoid" id="Q6BN90"/>
<dbReference type="AlphaFoldDB" id="Q6BN90"/>
<dbReference type="GeneID" id="2902106"/>
<dbReference type="HOGENOM" id="CLU_844746_0_0_1"/>
<gene>
    <name evidence="1" type="ordered locus">DEHA2E23694g</name>
</gene>
<evidence type="ECO:0000313" key="2">
    <source>
        <dbReference type="Proteomes" id="UP000000599"/>
    </source>
</evidence>
<protein>
    <submittedName>
        <fullName evidence="1">DEHA2E23694p</fullName>
    </submittedName>
</protein>
<organism evidence="1 2">
    <name type="scientific">Debaryomyces hansenii (strain ATCC 36239 / CBS 767 / BCRC 21394 / JCM 1990 / NBRC 0083 / IGC 2968)</name>
    <name type="common">Yeast</name>
    <name type="synonym">Torulaspora hansenii</name>
    <dbReference type="NCBI Taxonomy" id="284592"/>
    <lineage>
        <taxon>Eukaryota</taxon>
        <taxon>Fungi</taxon>
        <taxon>Dikarya</taxon>
        <taxon>Ascomycota</taxon>
        <taxon>Saccharomycotina</taxon>
        <taxon>Pichiomycetes</taxon>
        <taxon>Debaryomycetaceae</taxon>
        <taxon>Debaryomyces</taxon>
    </lineage>
</organism>
<dbReference type="OrthoDB" id="10342343at2759"/>
<evidence type="ECO:0000313" key="1">
    <source>
        <dbReference type="EMBL" id="CAG88615.2"/>
    </source>
</evidence>
<dbReference type="RefSeq" id="XP_460330.2">
    <property type="nucleotide sequence ID" value="XM_460330.1"/>
</dbReference>
<dbReference type="EMBL" id="CR382137">
    <property type="protein sequence ID" value="CAG88615.2"/>
    <property type="molecule type" value="Genomic_DNA"/>
</dbReference>
<dbReference type="KEGG" id="dha:DEHA2E23694g"/>
<keyword evidence="2" id="KW-1185">Reference proteome</keyword>